<dbReference type="InterPro" id="IPR007145">
    <property type="entry name" value="MAP65_Ase1_PRC1"/>
</dbReference>
<organism evidence="2 3">
    <name type="scientific">Sistotremastrum niveocremeum HHB9708</name>
    <dbReference type="NCBI Taxonomy" id="1314777"/>
    <lineage>
        <taxon>Eukaryota</taxon>
        <taxon>Fungi</taxon>
        <taxon>Dikarya</taxon>
        <taxon>Basidiomycota</taxon>
        <taxon>Agaricomycotina</taxon>
        <taxon>Agaricomycetes</taxon>
        <taxon>Sistotremastrales</taxon>
        <taxon>Sistotremastraceae</taxon>
        <taxon>Sertulicium</taxon>
        <taxon>Sertulicium niveocremeum</taxon>
    </lineage>
</organism>
<evidence type="ECO:0008006" key="4">
    <source>
        <dbReference type="Google" id="ProtNLM"/>
    </source>
</evidence>
<feature type="compositionally biased region" description="Basic and acidic residues" evidence="1">
    <location>
        <begin position="410"/>
        <end position="432"/>
    </location>
</feature>
<reference evidence="2 3" key="1">
    <citation type="journal article" date="2016" name="Mol. Biol. Evol.">
        <title>Comparative Genomics of Early-Diverging Mushroom-Forming Fungi Provides Insights into the Origins of Lignocellulose Decay Capabilities.</title>
        <authorList>
            <person name="Nagy L.G."/>
            <person name="Riley R."/>
            <person name="Tritt A."/>
            <person name="Adam C."/>
            <person name="Daum C."/>
            <person name="Floudas D."/>
            <person name="Sun H."/>
            <person name="Yadav J.S."/>
            <person name="Pangilinan J."/>
            <person name="Larsson K.H."/>
            <person name="Matsuura K."/>
            <person name="Barry K."/>
            <person name="Labutti K."/>
            <person name="Kuo R."/>
            <person name="Ohm R.A."/>
            <person name="Bhattacharya S.S."/>
            <person name="Shirouzu T."/>
            <person name="Yoshinaga Y."/>
            <person name="Martin F.M."/>
            <person name="Grigoriev I.V."/>
            <person name="Hibbett D.S."/>
        </authorList>
    </citation>
    <scope>NUCLEOTIDE SEQUENCE [LARGE SCALE GENOMIC DNA]</scope>
    <source>
        <strain evidence="2 3">HHB9708</strain>
    </source>
</reference>
<dbReference type="Proteomes" id="UP000076722">
    <property type="component" value="Unassembled WGS sequence"/>
</dbReference>
<sequence>MSVPALLEALQSHLHTQTSLLPELHAQLGLPSTSLTEDLRSLQQSLTECVERLVTSRKNEVEQWLSKCSQREDDCRRLIQSIGSGAGPDFQGIQNLPKRLEALEAHLTRLQHIYATKQEQLASLQGRIHAQLRVLGNQFSSLDPKDLETAGNTSDVQDVTSERFARLEKELVRGKTELSRRMSWIKEKFDHVEWLYGELGMSPPSPSDPFIVGLDETSSFIRAFITYRDSESLEGIEPTNNLISWIERTTSELEELKVRRESQIQGMYDQLEGLWRRLGVDEREIDEFVEAWRGSTEAVMEAYESELERMLELKRSTMSVFIGNARQEIEGLWDDLMIGEEERGCFAPFGDDEHTEELFILHEEEIRRLKHERKRKAPLLAAIRKYAEICEEEKELNAAASDQSRLLGRGPRDPGRLLREEKMRKRVTKEKPRLEQDLLTSIPQWEAENRKPFLVNGVSIMDVLKENIASDPEKENKKRPRPGSVPTHATTPASGKGIVATTPGASEEPNKRPRIGGSAARSHKPNVLVTPTPSHGNKHGRQVLGSRSSALNGMSSAGLNDAKTPSSLPRPSAGYLKNHTAPKEIPPPVPAIRAHKVGGDLGLGSVLGSSIMGLKQRSASASSANNASVSNGSKLQAKARRESFRPRASVDLWNDGVTETAGNKWSHLGAIVTEEEEE</sequence>
<accession>A0A164R2W7</accession>
<evidence type="ECO:0000256" key="1">
    <source>
        <dbReference type="SAM" id="MobiDB-lite"/>
    </source>
</evidence>
<gene>
    <name evidence="2" type="ORF">SISNIDRAFT_444497</name>
</gene>
<feature type="region of interest" description="Disordered" evidence="1">
    <location>
        <begin position="620"/>
        <end position="645"/>
    </location>
</feature>
<name>A0A164R2W7_9AGAM</name>
<dbReference type="PANTHER" id="PTHR19321:SF41">
    <property type="entry name" value="FASCETTO-RELATED"/>
    <property type="match status" value="1"/>
</dbReference>
<dbReference type="OrthoDB" id="642895at2759"/>
<feature type="region of interest" description="Disordered" evidence="1">
    <location>
        <begin position="400"/>
        <end position="432"/>
    </location>
</feature>
<proteinExistence type="predicted"/>
<dbReference type="EMBL" id="KV419423">
    <property type="protein sequence ID" value="KZS90204.1"/>
    <property type="molecule type" value="Genomic_DNA"/>
</dbReference>
<dbReference type="GO" id="GO:0008017">
    <property type="term" value="F:microtubule binding"/>
    <property type="evidence" value="ECO:0007669"/>
    <property type="project" value="InterPro"/>
</dbReference>
<dbReference type="GO" id="GO:1990023">
    <property type="term" value="C:mitotic spindle midzone"/>
    <property type="evidence" value="ECO:0007669"/>
    <property type="project" value="TreeGrafter"/>
</dbReference>
<dbReference type="AlphaFoldDB" id="A0A164R2W7"/>
<evidence type="ECO:0000313" key="2">
    <source>
        <dbReference type="EMBL" id="KZS90204.1"/>
    </source>
</evidence>
<dbReference type="STRING" id="1314777.A0A164R2W7"/>
<dbReference type="GO" id="GO:0005737">
    <property type="term" value="C:cytoplasm"/>
    <property type="evidence" value="ECO:0007669"/>
    <property type="project" value="TreeGrafter"/>
</dbReference>
<feature type="compositionally biased region" description="Polar residues" evidence="1">
    <location>
        <begin position="545"/>
        <end position="569"/>
    </location>
</feature>
<dbReference type="Gene3D" id="1.20.58.1520">
    <property type="match status" value="1"/>
</dbReference>
<evidence type="ECO:0000313" key="3">
    <source>
        <dbReference type="Proteomes" id="UP000076722"/>
    </source>
</evidence>
<dbReference type="PANTHER" id="PTHR19321">
    <property type="entry name" value="PROTEIN REGULATOR OF CYTOKINESIS 1 PRC1-RELATED"/>
    <property type="match status" value="1"/>
</dbReference>
<feature type="region of interest" description="Disordered" evidence="1">
    <location>
        <begin position="467"/>
        <end position="587"/>
    </location>
</feature>
<keyword evidence="3" id="KW-1185">Reference proteome</keyword>
<dbReference type="Pfam" id="PF03999">
    <property type="entry name" value="MAP65_ASE1"/>
    <property type="match status" value="1"/>
</dbReference>
<protein>
    <recommendedName>
        <fullName evidence="4">Microtubule associated protein</fullName>
    </recommendedName>
</protein>
<feature type="compositionally biased region" description="Low complexity" evidence="1">
    <location>
        <begin position="620"/>
        <end position="633"/>
    </location>
</feature>
<dbReference type="GO" id="GO:0051256">
    <property type="term" value="P:mitotic spindle midzone assembly"/>
    <property type="evidence" value="ECO:0007669"/>
    <property type="project" value="TreeGrafter"/>
</dbReference>